<feature type="transmembrane region" description="Helical" evidence="7">
    <location>
        <begin position="53"/>
        <end position="77"/>
    </location>
</feature>
<keyword evidence="4 7" id="KW-1133">Transmembrane helix</keyword>
<feature type="transmembrane region" description="Helical" evidence="7">
    <location>
        <begin position="413"/>
        <end position="433"/>
    </location>
</feature>
<feature type="transmembrane region" description="Helical" evidence="7">
    <location>
        <begin position="119"/>
        <end position="138"/>
    </location>
</feature>
<keyword evidence="5 7" id="KW-0472">Membrane</keyword>
<sequence>MTPAAGSGTARERHPPPVPAPRRSDTRRTDHDPAHHRECTMTKPLRENRDFRLLWLSGLFAVLGGQMSALALPLLVLKETGSAVQAGAVGTVSVGAVLITMLPGGVMADRIERRRLMRLCDVGSLTVVTALTIAVFYGHAPMPLVLLVAAAGAVISSVYAPAVFGLMRAVVPADQMGTATARLQARTQTARLVGPLVGGALFGIHPALPFAIEALGLLASTVCVALVRTRSRARTTAGSAFSKRELTAGLTFLWKIPYLRTVLLIFGLGMNFAFGALTFIALTAFSDGGRSGIGGGFVISCVSAGALAGALFAPRISPARHSRVLIVATCWTCVAAAGVMAWLSRPVVAGLMCALCMFLSTVASIGFLSKLLVVTPEEKVGRVQSAAGFLSSMVQPFGPLAGGALLMAFGPRWAFALTGCVLAASALVVTFAASARREPAPPAQDPAPADPVDPEPADPVEPGAERVTPGA</sequence>
<evidence type="ECO:0000313" key="9">
    <source>
        <dbReference type="Proteomes" id="UP000013304"/>
    </source>
</evidence>
<dbReference type="CDD" id="cd06173">
    <property type="entry name" value="MFS_MefA_like"/>
    <property type="match status" value="1"/>
</dbReference>
<evidence type="ECO:0000313" key="8">
    <source>
        <dbReference type="EMBL" id="AGK77269.1"/>
    </source>
</evidence>
<dbReference type="Proteomes" id="UP000013304">
    <property type="component" value="Chromosome"/>
</dbReference>
<dbReference type="InterPro" id="IPR011701">
    <property type="entry name" value="MFS"/>
</dbReference>
<name>N0CQQ3_STRMI</name>
<feature type="transmembrane region" description="Helical" evidence="7">
    <location>
        <begin position="188"/>
        <end position="204"/>
    </location>
</feature>
<evidence type="ECO:0000256" key="7">
    <source>
        <dbReference type="SAM" id="Phobius"/>
    </source>
</evidence>
<evidence type="ECO:0000256" key="2">
    <source>
        <dbReference type="ARBA" id="ARBA00022475"/>
    </source>
</evidence>
<feature type="transmembrane region" description="Helical" evidence="7">
    <location>
        <begin position="262"/>
        <end position="285"/>
    </location>
</feature>
<feature type="transmembrane region" description="Helical" evidence="7">
    <location>
        <begin position="144"/>
        <end position="167"/>
    </location>
</feature>
<keyword evidence="2" id="KW-1003">Cell membrane</keyword>
<reference evidence="8 9" key="1">
    <citation type="submission" date="2013-04" db="EMBL/GenBank/DDBJ databases">
        <title>Complete genome sequence of Streptomyces fulvissimus.</title>
        <authorList>
            <person name="Myronovskyi M."/>
            <person name="Tokovenko B."/>
            <person name="Manderscheid N."/>
            <person name="Petzke L."/>
            <person name="Luzhetskyy A."/>
        </authorList>
    </citation>
    <scope>NUCLEOTIDE SEQUENCE [LARGE SCALE GENOMIC DNA]</scope>
    <source>
        <strain evidence="8 9">DSM 40593</strain>
    </source>
</reference>
<dbReference type="GO" id="GO:0022857">
    <property type="term" value="F:transmembrane transporter activity"/>
    <property type="evidence" value="ECO:0007669"/>
    <property type="project" value="InterPro"/>
</dbReference>
<protein>
    <submittedName>
        <fullName evidence="8">Major facilitator superfamily MFS_1</fullName>
    </submittedName>
</protein>
<feature type="transmembrane region" description="Helical" evidence="7">
    <location>
        <begin position="291"/>
        <end position="312"/>
    </location>
</feature>
<feature type="compositionally biased region" description="Basic and acidic residues" evidence="6">
    <location>
        <begin position="22"/>
        <end position="37"/>
    </location>
</feature>
<gene>
    <name evidence="8" type="ORF">SFUL_2315</name>
</gene>
<evidence type="ECO:0000256" key="1">
    <source>
        <dbReference type="ARBA" id="ARBA00004651"/>
    </source>
</evidence>
<evidence type="ECO:0000256" key="6">
    <source>
        <dbReference type="SAM" id="MobiDB-lite"/>
    </source>
</evidence>
<dbReference type="Pfam" id="PF07690">
    <property type="entry name" value="MFS_1"/>
    <property type="match status" value="1"/>
</dbReference>
<feature type="transmembrane region" description="Helical" evidence="7">
    <location>
        <begin position="210"/>
        <end position="227"/>
    </location>
</feature>
<feature type="transmembrane region" description="Helical" evidence="7">
    <location>
        <begin position="83"/>
        <end position="107"/>
    </location>
</feature>
<dbReference type="InterPro" id="IPR036259">
    <property type="entry name" value="MFS_trans_sf"/>
</dbReference>
<feature type="transmembrane region" description="Helical" evidence="7">
    <location>
        <begin position="324"/>
        <end position="343"/>
    </location>
</feature>
<dbReference type="GO" id="GO:0005886">
    <property type="term" value="C:plasma membrane"/>
    <property type="evidence" value="ECO:0007669"/>
    <property type="project" value="UniProtKB-SubCell"/>
</dbReference>
<feature type="region of interest" description="Disordered" evidence="6">
    <location>
        <begin position="438"/>
        <end position="471"/>
    </location>
</feature>
<keyword evidence="3 7" id="KW-0812">Transmembrane</keyword>
<dbReference type="PANTHER" id="PTHR23513:SF11">
    <property type="entry name" value="STAPHYLOFERRIN A TRANSPORTER"/>
    <property type="match status" value="1"/>
</dbReference>
<dbReference type="PATRIC" id="fig|1303692.3.peg.2327"/>
<accession>N0CQQ3</accession>
<dbReference type="EMBL" id="CP005080">
    <property type="protein sequence ID" value="AGK77269.1"/>
    <property type="molecule type" value="Genomic_DNA"/>
</dbReference>
<dbReference type="eggNOG" id="COG0477">
    <property type="taxonomic scope" value="Bacteria"/>
</dbReference>
<proteinExistence type="predicted"/>
<dbReference type="HOGENOM" id="CLU_034180_13_4_11"/>
<dbReference type="Gene3D" id="1.20.1250.20">
    <property type="entry name" value="MFS general substrate transporter like domains"/>
    <property type="match status" value="1"/>
</dbReference>
<dbReference type="KEGG" id="sfi:SFUL_2315"/>
<dbReference type="SUPFAM" id="SSF103473">
    <property type="entry name" value="MFS general substrate transporter"/>
    <property type="match status" value="1"/>
</dbReference>
<feature type="transmembrane region" description="Helical" evidence="7">
    <location>
        <begin position="349"/>
        <end position="374"/>
    </location>
</feature>
<feature type="region of interest" description="Disordered" evidence="6">
    <location>
        <begin position="1"/>
        <end position="37"/>
    </location>
</feature>
<dbReference type="AlphaFoldDB" id="N0CQQ3"/>
<evidence type="ECO:0000256" key="5">
    <source>
        <dbReference type="ARBA" id="ARBA00023136"/>
    </source>
</evidence>
<feature type="compositionally biased region" description="Pro residues" evidence="6">
    <location>
        <begin position="440"/>
        <end position="451"/>
    </location>
</feature>
<evidence type="ECO:0000256" key="4">
    <source>
        <dbReference type="ARBA" id="ARBA00022989"/>
    </source>
</evidence>
<comment type="subcellular location">
    <subcellularLocation>
        <location evidence="1">Cell membrane</location>
        <topology evidence="1">Multi-pass membrane protein</topology>
    </subcellularLocation>
</comment>
<evidence type="ECO:0000256" key="3">
    <source>
        <dbReference type="ARBA" id="ARBA00022692"/>
    </source>
</evidence>
<feature type="transmembrane region" description="Helical" evidence="7">
    <location>
        <begin position="386"/>
        <end position="407"/>
    </location>
</feature>
<organism evidence="8 9">
    <name type="scientific">Streptomyces microflavus DSM 40593</name>
    <dbReference type="NCBI Taxonomy" id="1303692"/>
    <lineage>
        <taxon>Bacteria</taxon>
        <taxon>Bacillati</taxon>
        <taxon>Actinomycetota</taxon>
        <taxon>Actinomycetes</taxon>
        <taxon>Kitasatosporales</taxon>
        <taxon>Streptomycetaceae</taxon>
        <taxon>Streptomyces</taxon>
    </lineage>
</organism>
<dbReference type="PANTHER" id="PTHR23513">
    <property type="entry name" value="INTEGRAL MEMBRANE EFFLUX PROTEIN-RELATED"/>
    <property type="match status" value="1"/>
</dbReference>